<evidence type="ECO:0008006" key="6">
    <source>
        <dbReference type="Google" id="ProtNLM"/>
    </source>
</evidence>
<dbReference type="Pfam" id="PF06054">
    <property type="entry name" value="CoiA_nuc"/>
    <property type="match status" value="1"/>
</dbReference>
<evidence type="ECO:0000259" key="3">
    <source>
        <dbReference type="Pfam" id="PF25166"/>
    </source>
</evidence>
<dbReference type="Pfam" id="PF25164">
    <property type="entry name" value="CoiA_N"/>
    <property type="match status" value="1"/>
</dbReference>
<protein>
    <recommendedName>
        <fullName evidence="6">Competence protein CoiA</fullName>
    </recommendedName>
</protein>
<proteinExistence type="predicted"/>
<sequence>MLTAKNQDGTLITLPEKITREALKLVKDNQEFYCPCCESELIIKAGDKKIPHFAHKKNPLCTASSEAESAYHLTGKRQLFNWLQKNQITAQLEAFLPDIKQRADILVTSNKGVYAVEFQCSIISVKDFVKRTALYLEIGVIPIWILAEKNLRKNQADAFMLSAFHWQFLNETFKRPLIITYCPEKGHMGFLQHLTPFSARTTYAAFVRVKLASLRPCTLPIIKEPLLLKTWFAKRKSWSLFSMRRINRKDRYYAALYNNRLSPATLPFEIGLPVKGMWAIETPAVKWQGWLYMDVLYTREKGEFITINHVLYAFRKRQRKGDIKLRSLALLPDMDCTAIIKEYLYLLVQLGYLKEETAGQYSICEVIQIPQNDIEVENLEKSLYLKLTK</sequence>
<evidence type="ECO:0000313" key="5">
    <source>
        <dbReference type="Proteomes" id="UP000595254"/>
    </source>
</evidence>
<gene>
    <name evidence="4" type="ORF">I6J18_09505</name>
</gene>
<dbReference type="InterPro" id="IPR021176">
    <property type="entry name" value="Competence-induced_CoiA"/>
</dbReference>
<dbReference type="InterPro" id="IPR010330">
    <property type="entry name" value="CoiA_nuc"/>
</dbReference>
<dbReference type="AlphaFoldDB" id="A0A974NQH0"/>
<dbReference type="PIRSF" id="PIRSF007487">
    <property type="entry name" value="Competence-induced_CoiA_bac"/>
    <property type="match status" value="1"/>
</dbReference>
<dbReference type="EMBL" id="CP068053">
    <property type="protein sequence ID" value="QQT02043.1"/>
    <property type="molecule type" value="Genomic_DNA"/>
</dbReference>
<dbReference type="RefSeq" id="WP_051387292.1">
    <property type="nucleotide sequence ID" value="NZ_CP068053.1"/>
</dbReference>
<feature type="domain" description="Competence protein CoiA-like N-terminal" evidence="2">
    <location>
        <begin position="17"/>
        <end position="64"/>
    </location>
</feature>
<evidence type="ECO:0000313" key="4">
    <source>
        <dbReference type="EMBL" id="QQT02043.1"/>
    </source>
</evidence>
<evidence type="ECO:0000259" key="1">
    <source>
        <dbReference type="Pfam" id="PF06054"/>
    </source>
</evidence>
<dbReference type="InterPro" id="IPR057252">
    <property type="entry name" value="CoiA_C"/>
</dbReference>
<accession>A0A974NQH0</accession>
<keyword evidence="5" id="KW-1185">Reference proteome</keyword>
<dbReference type="Pfam" id="PF25166">
    <property type="entry name" value="CoiA_C"/>
    <property type="match status" value="1"/>
</dbReference>
<dbReference type="InterPro" id="IPR057253">
    <property type="entry name" value="CoiA-like_N"/>
</dbReference>
<organism evidence="4 5">
    <name type="scientific">Peribacillus psychrosaccharolyticus</name>
    <name type="common">Bacillus psychrosaccharolyticus</name>
    <dbReference type="NCBI Taxonomy" id="1407"/>
    <lineage>
        <taxon>Bacteria</taxon>
        <taxon>Bacillati</taxon>
        <taxon>Bacillota</taxon>
        <taxon>Bacilli</taxon>
        <taxon>Bacillales</taxon>
        <taxon>Bacillaceae</taxon>
        <taxon>Peribacillus</taxon>
    </lineage>
</organism>
<dbReference type="Proteomes" id="UP000595254">
    <property type="component" value="Chromosome"/>
</dbReference>
<evidence type="ECO:0000259" key="2">
    <source>
        <dbReference type="Pfam" id="PF25164"/>
    </source>
</evidence>
<reference evidence="4 5" key="1">
    <citation type="submission" date="2021-01" db="EMBL/GenBank/DDBJ databases">
        <title>FDA dAtabase for Regulatory Grade micrObial Sequences (FDA-ARGOS): Supporting development and validation of Infectious Disease Dx tests.</title>
        <authorList>
            <person name="Nelson B."/>
            <person name="Plummer A."/>
            <person name="Tallon L."/>
            <person name="Sadzewicz L."/>
            <person name="Zhao X."/>
            <person name="Boylan J."/>
            <person name="Ott S."/>
            <person name="Bowen H."/>
            <person name="Vavikolanu K."/>
            <person name="Mehta A."/>
            <person name="Aluvathingal J."/>
            <person name="Nadendla S."/>
            <person name="Myers T."/>
            <person name="Yan Y."/>
            <person name="Sichtig H."/>
        </authorList>
    </citation>
    <scope>NUCLEOTIDE SEQUENCE [LARGE SCALE GENOMIC DNA]</scope>
    <source>
        <strain evidence="4 5">FDAARGOS_1161</strain>
    </source>
</reference>
<feature type="domain" description="Competence protein CoiA C-terminal" evidence="3">
    <location>
        <begin position="249"/>
        <end position="362"/>
    </location>
</feature>
<name>A0A974NQH0_PERPY</name>
<feature type="domain" description="Competence protein CoiA nuclease-like" evidence="1">
    <location>
        <begin position="68"/>
        <end position="214"/>
    </location>
</feature>
<dbReference type="KEGG" id="ppsr:I6J18_09505"/>